<dbReference type="EMBL" id="AYXG01000009">
    <property type="protein sequence ID" value="EWC64367.1"/>
    <property type="molecule type" value="Genomic_DNA"/>
</dbReference>
<reference evidence="2 3" key="1">
    <citation type="journal article" date="2014" name="Genome Announc.">
        <title>Draft Genome Sequence of the Antitrypanosomally Active Sponge-Associated Bacterium Actinokineospora sp. Strain EG49.</title>
        <authorList>
            <person name="Harjes J."/>
            <person name="Ryu T."/>
            <person name="Abdelmohsen U.R."/>
            <person name="Moitinho-Silva L."/>
            <person name="Horn H."/>
            <person name="Ravasi T."/>
            <person name="Hentschel U."/>
        </authorList>
    </citation>
    <scope>NUCLEOTIDE SEQUENCE [LARGE SCALE GENOMIC DNA]</scope>
    <source>
        <strain evidence="2 3">EG49</strain>
    </source>
</reference>
<evidence type="ECO:0000313" key="2">
    <source>
        <dbReference type="EMBL" id="EWC64367.1"/>
    </source>
</evidence>
<dbReference type="AntiFam" id="ANF00007">
    <property type="entry name" value="Shadow ORF (opposite clpB)"/>
</dbReference>
<dbReference type="eggNOG" id="ENOG5030U67">
    <property type="taxonomic scope" value="Bacteria"/>
</dbReference>
<dbReference type="AlphaFoldDB" id="W7J5Q4"/>
<organism evidence="2 3">
    <name type="scientific">Actinokineospora spheciospongiae</name>
    <dbReference type="NCBI Taxonomy" id="909613"/>
    <lineage>
        <taxon>Bacteria</taxon>
        <taxon>Bacillati</taxon>
        <taxon>Actinomycetota</taxon>
        <taxon>Actinomycetes</taxon>
        <taxon>Pseudonocardiales</taxon>
        <taxon>Pseudonocardiaceae</taxon>
        <taxon>Actinokineospora</taxon>
    </lineage>
</organism>
<evidence type="ECO:0000313" key="3">
    <source>
        <dbReference type="Proteomes" id="UP000019277"/>
    </source>
</evidence>
<protein>
    <submittedName>
        <fullName evidence="2">Uncharacterized protein</fullName>
    </submittedName>
</protein>
<dbReference type="PATRIC" id="fig|909613.9.peg.316"/>
<evidence type="ECO:0000256" key="1">
    <source>
        <dbReference type="SAM" id="MobiDB-lite"/>
    </source>
</evidence>
<proteinExistence type="predicted"/>
<name>W7J5Q4_9PSEU</name>
<gene>
    <name evidence="2" type="ORF">UO65_0305</name>
</gene>
<comment type="caution">
    <text evidence="2">The sequence shown here is derived from an EMBL/GenBank/DDBJ whole genome shotgun (WGS) entry which is preliminary data.</text>
</comment>
<feature type="region of interest" description="Disordered" evidence="1">
    <location>
        <begin position="156"/>
        <end position="176"/>
    </location>
</feature>
<dbReference type="Proteomes" id="UP000019277">
    <property type="component" value="Unassembled WGS sequence"/>
</dbReference>
<sequence length="766" mass="80431">MPLHHGHHRVVAAAVVQRRVGDRLRAEVGGEHQDGVAEVHRAALPVGEPAVVEHLEQHVEDVRVGLLHLVEQHHAVRAAAHRLGELPALVVADVPGGRPDEPGHRVLLGVLAHVDADHRPLVVEQEFRQRLGQLGLAHAGRAQEQERPGGAVRVGHPGAGAADGVGHHPHRLGLPDHPARQRLLHPQQLLRLALQHPARRDAGPRRHHLGDVVGADLLLEHHALGDRGVGGRGGQVLLQRRDAAVAQLRGPAQVAVALGPLGLTAQRLQLLLELADLVDRPLLVLPAGGQPGQRLALLGQLGAQRGQPVPGGGVGLLGQRHLLDLQAAHGALHLVDLHRPRVDLHPQPGGGLVDQVDGLVRQEPGGDVAVGQGGGGDQGAVGDAHAVVHLVALLEPAQDADGVLHRGLADQHLLEAALQGGVLLDVPAVLVERGRADHPQLAAGQHRLDHVARVHGALAGGARADDGVQLVDEGHDLARGVGDLLEHGLEPLLELAAELRPGHHRPQVEGDDALAAQRLGHVPGDDPLGQALDDGGLADAGLADEHRVVLGAPREHLHHPADLGVAADHRVQLALAGPLGEVDAVLLQRLVGALGVRAGDPGGAADLGERLGQRLRGGAVAAQQVGDVTALGGQADQHVLGGDVLVAAVGRQLLRVRDRAQRLLGELRLRHGRAGGRGQRPRDRLQLLADHVRVHADGGQQRCGQPVGLREQGAEQVHRPDVGVARGRGGLGGRRDRLLGLGRRVERVHLHLGPTSRCRPVQRQKS</sequence>
<accession>W7J5Q4</accession>
<keyword evidence="3" id="KW-1185">Reference proteome</keyword>